<proteinExistence type="predicted"/>
<accession>A0A6C0IML8</accession>
<evidence type="ECO:0000313" key="1">
    <source>
        <dbReference type="EMBL" id="QHT93127.1"/>
    </source>
</evidence>
<organism evidence="1">
    <name type="scientific">viral metagenome</name>
    <dbReference type="NCBI Taxonomy" id="1070528"/>
    <lineage>
        <taxon>unclassified sequences</taxon>
        <taxon>metagenomes</taxon>
        <taxon>organismal metagenomes</taxon>
    </lineage>
</organism>
<sequence>MEAIRNILTTVNTGLSVMTILFNRYTETLYDQLSNNEHVSKMLIILFDFYVTAQMYIVDGYQYAYTHYPIVRELANRSIYYTNCIACFIEDYKVEPFQHHWISTHILIKNSHIFKGDRYIHIENYQMMSTDVSPDCSYNGKVEQGFMYFFDILQSLITNLMHVVDAIVVMRDGDRYIVRSILNVHTDFEHKSSEHVFLSVTYKHPSMNKPIAIEIPAQMYQVGNVLFTPMFVKRCLEYQSLSYVFDDNYTLDIIDNKMNMLSMSSTQYAILTENNWTIIDFAKKTTNLDTKKPEEKEEKEEKE</sequence>
<protein>
    <submittedName>
        <fullName evidence="1">Uncharacterized protein</fullName>
    </submittedName>
</protein>
<dbReference type="EMBL" id="MN740200">
    <property type="protein sequence ID" value="QHT93127.1"/>
    <property type="molecule type" value="Genomic_DNA"/>
</dbReference>
<reference evidence="1" key="1">
    <citation type="journal article" date="2020" name="Nature">
        <title>Giant virus diversity and host interactions through global metagenomics.</title>
        <authorList>
            <person name="Schulz F."/>
            <person name="Roux S."/>
            <person name="Paez-Espino D."/>
            <person name="Jungbluth S."/>
            <person name="Walsh D.A."/>
            <person name="Denef V.J."/>
            <person name="McMahon K.D."/>
            <person name="Konstantinidis K.T."/>
            <person name="Eloe-Fadrosh E.A."/>
            <person name="Kyrpides N.C."/>
            <person name="Woyke T."/>
        </authorList>
    </citation>
    <scope>NUCLEOTIDE SEQUENCE</scope>
    <source>
        <strain evidence="1">GVMAG-M-3300023210-19</strain>
    </source>
</reference>
<name>A0A6C0IML8_9ZZZZ</name>
<dbReference type="AlphaFoldDB" id="A0A6C0IML8"/>